<dbReference type="RefSeq" id="WP_130441783.1">
    <property type="nucleotide sequence ID" value="NZ_SHKR01000011.1"/>
</dbReference>
<dbReference type="OrthoDB" id="9769590at2"/>
<evidence type="ECO:0000313" key="3">
    <source>
        <dbReference type="Proteomes" id="UP000292027"/>
    </source>
</evidence>
<keyword evidence="1" id="KW-1133">Transmembrane helix</keyword>
<dbReference type="PANTHER" id="PTHR38442">
    <property type="entry name" value="INNER MEMBRANE PROTEIN-RELATED"/>
    <property type="match status" value="1"/>
</dbReference>
<sequence>MATMTLSAADQVRRRGLRQMRSVALALLVLAAVIYVATLHLSGGWAYLNAASEAAMVGALADWFAVTALFRHPLGLPIPHTAIVPTRKDSLAESLEQFVTENFLSEEVVAEKMRTAEVSRRVGEWLADGNHAERIVAEGARTIGAALPKLGDEDVSAFVRGSLLPRFVKEPLSPIAGHFVQSVVEDGAHHALFDLLMVEAYDWLANNRELLADVVGPRAPRWSPQWVDRLVIDRIHREALAWLADVRDNQAHPARRAVDRLLAQLADDLQHDPETMERFEAWKARMLTHPDMGSSLTAVWDAMRTALIDSINDPDSTLRTRAVKAIHELGGRLQDDETLRTSVDARAVEAVGYVVRTYGTEIVSVISDTIERWDGREASARIELHVGRDLQFIRINGTVVGALVGLLIHTVSQLL</sequence>
<dbReference type="PANTHER" id="PTHR38442:SF1">
    <property type="entry name" value="INNER MEMBRANE PROTEIN"/>
    <property type="match status" value="1"/>
</dbReference>
<gene>
    <name evidence="2" type="ORF">EV645_1935</name>
</gene>
<proteinExistence type="predicted"/>
<keyword evidence="1" id="KW-0472">Membrane</keyword>
<dbReference type="GO" id="GO:0005886">
    <property type="term" value="C:plasma membrane"/>
    <property type="evidence" value="ECO:0007669"/>
    <property type="project" value="TreeGrafter"/>
</dbReference>
<dbReference type="AlphaFoldDB" id="A0A4Q7X9B9"/>
<dbReference type="InterPro" id="IPR007383">
    <property type="entry name" value="DUF445"/>
</dbReference>
<dbReference type="Pfam" id="PF04286">
    <property type="entry name" value="DUF445"/>
    <property type="match status" value="1"/>
</dbReference>
<comment type="caution">
    <text evidence="2">The sequence shown here is derived from an EMBL/GenBank/DDBJ whole genome shotgun (WGS) entry which is preliminary data.</text>
</comment>
<feature type="transmembrane region" description="Helical" evidence="1">
    <location>
        <begin position="23"/>
        <end position="48"/>
    </location>
</feature>
<organism evidence="2 3">
    <name type="scientific">Kribbella rubisoli</name>
    <dbReference type="NCBI Taxonomy" id="3075929"/>
    <lineage>
        <taxon>Bacteria</taxon>
        <taxon>Bacillati</taxon>
        <taxon>Actinomycetota</taxon>
        <taxon>Actinomycetes</taxon>
        <taxon>Propionibacteriales</taxon>
        <taxon>Kribbellaceae</taxon>
        <taxon>Kribbella</taxon>
    </lineage>
</organism>
<keyword evidence="3" id="KW-1185">Reference proteome</keyword>
<evidence type="ECO:0000313" key="2">
    <source>
        <dbReference type="EMBL" id="RZU19717.1"/>
    </source>
</evidence>
<dbReference type="Proteomes" id="UP000292027">
    <property type="component" value="Unassembled WGS sequence"/>
</dbReference>
<protein>
    <submittedName>
        <fullName evidence="2">Uncharacterized membrane-anchored protein YjiN (DUF445 family)</fullName>
    </submittedName>
</protein>
<reference evidence="2 3" key="1">
    <citation type="journal article" date="2015" name="Stand. Genomic Sci.">
        <title>Genomic Encyclopedia of Bacterial and Archaeal Type Strains, Phase III: the genomes of soil and plant-associated and newly described type strains.</title>
        <authorList>
            <person name="Whitman W.B."/>
            <person name="Woyke T."/>
            <person name="Klenk H.P."/>
            <person name="Zhou Y."/>
            <person name="Lilburn T.G."/>
            <person name="Beck B.J."/>
            <person name="De Vos P."/>
            <person name="Vandamme P."/>
            <person name="Eisen J.A."/>
            <person name="Garrity G."/>
            <person name="Hugenholtz P."/>
            <person name="Kyrpides N.C."/>
        </authorList>
    </citation>
    <scope>NUCLEOTIDE SEQUENCE [LARGE SCALE GENOMIC DNA]</scope>
    <source>
        <strain evidence="2 3">VKM Ac-2540</strain>
    </source>
</reference>
<accession>A0A4Q7X9B9</accession>
<dbReference type="EMBL" id="SHKR01000011">
    <property type="protein sequence ID" value="RZU19717.1"/>
    <property type="molecule type" value="Genomic_DNA"/>
</dbReference>
<keyword evidence="1" id="KW-0812">Transmembrane</keyword>
<evidence type="ECO:0000256" key="1">
    <source>
        <dbReference type="SAM" id="Phobius"/>
    </source>
</evidence>
<name>A0A4Q7X9B9_9ACTN</name>